<name>A0A518AI89_9BACT</name>
<dbReference type="EMBL" id="CP036278">
    <property type="protein sequence ID" value="QDU54442.1"/>
    <property type="molecule type" value="Genomic_DNA"/>
</dbReference>
<dbReference type="GO" id="GO:0030246">
    <property type="term" value="F:carbohydrate binding"/>
    <property type="evidence" value="ECO:0007669"/>
    <property type="project" value="InterPro"/>
</dbReference>
<dbReference type="SUPFAM" id="SSF49863">
    <property type="entry name" value="Hyaluronate lyase-like, C-terminal domain"/>
    <property type="match status" value="1"/>
</dbReference>
<proteinExistence type="inferred from homology"/>
<gene>
    <name evidence="9" type="primary">cslA</name>
    <name evidence="9" type="ORF">Pan181_06230</name>
</gene>
<dbReference type="InterPro" id="IPR014718">
    <property type="entry name" value="GH-type_carb-bd"/>
</dbReference>
<feature type="domain" description="Polysaccharide lyase 8 N-terminal alpha-helical" evidence="8">
    <location>
        <begin position="76"/>
        <end position="307"/>
    </location>
</feature>
<feature type="active site" evidence="4">
    <location>
        <position position="236"/>
    </location>
</feature>
<dbReference type="Pfam" id="PF02884">
    <property type="entry name" value="Lyase_8_C"/>
    <property type="match status" value="1"/>
</dbReference>
<accession>A0A518AI89</accession>
<dbReference type="Proteomes" id="UP000315750">
    <property type="component" value="Chromosome"/>
</dbReference>
<dbReference type="Pfam" id="PF02278">
    <property type="entry name" value="Lyase_8"/>
    <property type="match status" value="1"/>
</dbReference>
<dbReference type="GO" id="GO:0005576">
    <property type="term" value="C:extracellular region"/>
    <property type="evidence" value="ECO:0007669"/>
    <property type="project" value="InterPro"/>
</dbReference>
<dbReference type="AlphaFoldDB" id="A0A518AI89"/>
<dbReference type="InterPro" id="IPR011071">
    <property type="entry name" value="Lyase_8-like_C"/>
</dbReference>
<evidence type="ECO:0000313" key="9">
    <source>
        <dbReference type="EMBL" id="QDU54442.1"/>
    </source>
</evidence>
<feature type="domain" description="Polysaccharide lyase family 8 C-terminal" evidence="7">
    <location>
        <begin position="609"/>
        <end position="669"/>
    </location>
</feature>
<evidence type="ECO:0000256" key="4">
    <source>
        <dbReference type="PIRSR" id="PIRSR638970-1"/>
    </source>
</evidence>
<dbReference type="InterPro" id="IPR012970">
    <property type="entry name" value="Lyase_8_alpha_N"/>
</dbReference>
<dbReference type="InterPro" id="IPR038970">
    <property type="entry name" value="Lyase_8"/>
</dbReference>
<keyword evidence="3 9" id="KW-0456">Lyase</keyword>
<evidence type="ECO:0000256" key="5">
    <source>
        <dbReference type="SAM" id="SignalP"/>
    </source>
</evidence>
<sequence precursor="true">MSDGRKPVTTSTTNPLLTILACGFLLLASATVQAEPADQTNANLRLVITRYRQMLLNHRAPSPAVVKQTLDTLLPDGRWPDVDYTDRSAANWKPREHLYHVRQLVLAYHTEGHPYYHDPAVADAARAGLEHWVAKRYQCPNWWYNEIGIPREMRDIAVLHHEQLTGELRTEVLEVIGQHRVAGTGANLTWSAEIAMHHGCLAGNEPQVAKAAARLFSAITVGQNECIQTDWSFFQHGARLHTFGYGRAFLDVVVPIAWQLRDTPWEIPADKRQMITNYLLEGTQWMSRGIYVSSSTFDRQISRRNQHTLGDLRKQLRLWIEVDPSQQSELELYLARLESTAEPLVGHRHFPVADFTAHHRPAGTFFLKTLSTRTRRTESINRENLKGVPYLHSGDLYILRDGAEYCETQPVLDWNLLPGITTSEGDRQQHKLPFVGGISHGQTGMTAMDYRRDREGEALAFSVRKSWFFADDVVICLMSGWQVAADCGAMTTSVDQCRYRGQLSLKQPGGAWTSLDSSGGTQPNVQCVLHHSVGYLALGDTRLDCQAAEQSGTWASINQVYRDQSEPVRLPMLQVTLPHAAEPTAAGYAIVLDASQERLDQLTSNPPWTVLQNSRDCQAIELHTGATMAAFFAPGELEIDGQLRLAVDRPCLAMVADDRLLLCDPTHEGGRISVNWQGQQRDVELATGGIATEVPAEKTVAN</sequence>
<dbReference type="Gene3D" id="1.50.10.100">
    <property type="entry name" value="Chondroitin AC/alginate lyase"/>
    <property type="match status" value="1"/>
</dbReference>
<evidence type="ECO:0000313" key="10">
    <source>
        <dbReference type="Proteomes" id="UP000315750"/>
    </source>
</evidence>
<evidence type="ECO:0000259" key="6">
    <source>
        <dbReference type="Pfam" id="PF02278"/>
    </source>
</evidence>
<protein>
    <submittedName>
        <fullName evidence="9">Chondroitinase-AC</fullName>
        <ecNumber evidence="9">4.2.2.5</ecNumber>
    </submittedName>
</protein>
<dbReference type="InterPro" id="IPR003159">
    <property type="entry name" value="Lyase_8_central_dom"/>
</dbReference>
<dbReference type="PROSITE" id="PS51257">
    <property type="entry name" value="PROKAR_LIPOPROTEIN"/>
    <property type="match status" value="1"/>
</dbReference>
<dbReference type="PANTHER" id="PTHR38481">
    <property type="entry name" value="HYALURONATE LYASE"/>
    <property type="match status" value="1"/>
</dbReference>
<feature type="domain" description="Polysaccharide lyase family 8 central" evidence="6">
    <location>
        <begin position="347"/>
        <end position="590"/>
    </location>
</feature>
<feature type="signal peptide" evidence="5">
    <location>
        <begin position="1"/>
        <end position="34"/>
    </location>
</feature>
<feature type="active site" evidence="4">
    <location>
        <position position="299"/>
    </location>
</feature>
<dbReference type="Gene3D" id="2.60.220.10">
    <property type="entry name" value="Polysaccharide lyase family 8-like, C-terminal"/>
    <property type="match status" value="1"/>
</dbReference>
<evidence type="ECO:0000259" key="8">
    <source>
        <dbReference type="Pfam" id="PF08124"/>
    </source>
</evidence>
<dbReference type="InterPro" id="IPR004103">
    <property type="entry name" value="Lyase_8_C"/>
</dbReference>
<dbReference type="Pfam" id="PF08124">
    <property type="entry name" value="Lyase_8_N"/>
    <property type="match status" value="1"/>
</dbReference>
<dbReference type="InterPro" id="IPR008929">
    <property type="entry name" value="Chondroitin_lyas"/>
</dbReference>
<keyword evidence="2 5" id="KW-0732">Signal</keyword>
<feature type="active site" evidence="4">
    <location>
        <position position="245"/>
    </location>
</feature>
<dbReference type="GO" id="GO:0030341">
    <property type="term" value="F:chondroitin AC lyase activity"/>
    <property type="evidence" value="ECO:0007669"/>
    <property type="project" value="UniProtKB-EC"/>
</dbReference>
<dbReference type="Gene3D" id="2.70.98.10">
    <property type="match status" value="1"/>
</dbReference>
<evidence type="ECO:0000259" key="7">
    <source>
        <dbReference type="Pfam" id="PF02884"/>
    </source>
</evidence>
<dbReference type="KEGG" id="amuc:Pan181_06230"/>
<feature type="chain" id="PRO_5022130990" evidence="5">
    <location>
        <begin position="35"/>
        <end position="702"/>
    </location>
</feature>
<evidence type="ECO:0000256" key="2">
    <source>
        <dbReference type="ARBA" id="ARBA00022729"/>
    </source>
</evidence>
<reference evidence="9 10" key="1">
    <citation type="submission" date="2019-02" db="EMBL/GenBank/DDBJ databases">
        <title>Deep-cultivation of Planctomycetes and their phenomic and genomic characterization uncovers novel biology.</title>
        <authorList>
            <person name="Wiegand S."/>
            <person name="Jogler M."/>
            <person name="Boedeker C."/>
            <person name="Pinto D."/>
            <person name="Vollmers J."/>
            <person name="Rivas-Marin E."/>
            <person name="Kohn T."/>
            <person name="Peeters S.H."/>
            <person name="Heuer A."/>
            <person name="Rast P."/>
            <person name="Oberbeckmann S."/>
            <person name="Bunk B."/>
            <person name="Jeske O."/>
            <person name="Meyerdierks A."/>
            <person name="Storesund J.E."/>
            <person name="Kallscheuer N."/>
            <person name="Luecker S."/>
            <person name="Lage O.M."/>
            <person name="Pohl T."/>
            <person name="Merkel B.J."/>
            <person name="Hornburger P."/>
            <person name="Mueller R.-W."/>
            <person name="Bruemmer F."/>
            <person name="Labrenz M."/>
            <person name="Spormann A.M."/>
            <person name="Op den Camp H."/>
            <person name="Overmann J."/>
            <person name="Amann R."/>
            <person name="Jetten M.S.M."/>
            <person name="Mascher T."/>
            <person name="Medema M.H."/>
            <person name="Devos D.P."/>
            <person name="Kaster A.-K."/>
            <person name="Ovreas L."/>
            <person name="Rohde M."/>
            <person name="Galperin M.Y."/>
            <person name="Jogler C."/>
        </authorList>
    </citation>
    <scope>NUCLEOTIDE SEQUENCE [LARGE SCALE GENOMIC DNA]</scope>
    <source>
        <strain evidence="9 10">Pan181</strain>
    </source>
</reference>
<evidence type="ECO:0000256" key="1">
    <source>
        <dbReference type="ARBA" id="ARBA00006699"/>
    </source>
</evidence>
<dbReference type="EC" id="4.2.2.5" evidence="9"/>
<dbReference type="GO" id="GO:0005975">
    <property type="term" value="P:carbohydrate metabolic process"/>
    <property type="evidence" value="ECO:0007669"/>
    <property type="project" value="InterPro"/>
</dbReference>
<dbReference type="SUPFAM" id="SSF48230">
    <property type="entry name" value="Chondroitin AC/alginate lyase"/>
    <property type="match status" value="1"/>
</dbReference>
<dbReference type="PANTHER" id="PTHR38481:SF1">
    <property type="entry name" value="HYALURONATE LYASE"/>
    <property type="match status" value="1"/>
</dbReference>
<keyword evidence="10" id="KW-1185">Reference proteome</keyword>
<organism evidence="9 10">
    <name type="scientific">Aeoliella mucimassa</name>
    <dbReference type="NCBI Taxonomy" id="2527972"/>
    <lineage>
        <taxon>Bacteria</taxon>
        <taxon>Pseudomonadati</taxon>
        <taxon>Planctomycetota</taxon>
        <taxon>Planctomycetia</taxon>
        <taxon>Pirellulales</taxon>
        <taxon>Lacipirellulaceae</taxon>
        <taxon>Aeoliella</taxon>
    </lineage>
</organism>
<comment type="similarity">
    <text evidence="1">Belongs to the polysaccharide lyase 8 family.</text>
</comment>
<evidence type="ECO:0000256" key="3">
    <source>
        <dbReference type="ARBA" id="ARBA00023239"/>
    </source>
</evidence>
<dbReference type="InterPro" id="IPR011013">
    <property type="entry name" value="Gal_mutarotase_sf_dom"/>
</dbReference>
<dbReference type="OrthoDB" id="6636047at2"/>
<dbReference type="SUPFAM" id="SSF74650">
    <property type="entry name" value="Galactose mutarotase-like"/>
    <property type="match status" value="1"/>
</dbReference>